<evidence type="ECO:0000313" key="10">
    <source>
        <dbReference type="EMBL" id="PIN12013.1"/>
    </source>
</evidence>
<keyword evidence="11" id="KW-1185">Reference proteome</keyword>
<comment type="caution">
    <text evidence="10">The sequence shown here is derived from an EMBL/GenBank/DDBJ whole genome shotgun (WGS) entry which is preliminary data.</text>
</comment>
<evidence type="ECO:0000313" key="11">
    <source>
        <dbReference type="Proteomes" id="UP000231279"/>
    </source>
</evidence>
<evidence type="ECO:0000256" key="4">
    <source>
        <dbReference type="ARBA" id="ARBA00023136"/>
    </source>
</evidence>
<dbReference type="AlphaFoldDB" id="A0A2G9H3D5"/>
<evidence type="ECO:0000256" key="3">
    <source>
        <dbReference type="ARBA" id="ARBA00022989"/>
    </source>
</evidence>
<feature type="transmembrane region" description="Helical" evidence="7">
    <location>
        <begin position="180"/>
        <end position="200"/>
    </location>
</feature>
<sequence>MEASKWIAAAASIWIQCSCGASYAFGIYSPVLKASQGYDQSTLDTISVFKDIGANAGVLSGFLYSAVCRRRRHAPQSFFRGPWVVLAAGAVQCFVGYFFMWLAVTGAIPPPHVAAMCLFMFLAAHAQTFFSTANVVTAVQNFPQYSGTIVGIMKGFLGLSGAVLIQIYQTLFAGKPSTFLLMLALVPTLLPLVLMFFVRVHHVQSKDHDKKYLNNFSLISILVATYLMFLILIDKIFVLSPWIRDLALALLLTLLSSPIFIAVKARKQDLETLSPTSSTSKTPLLEHPDLIKPQNLSKATPSDTTLDVGDEQATMNDGVERRLQTSPTSKIPMLEDPESRNQEHLSKATSSNAILEVGDELNLIQAMKTLNFWLLFTAMLCGMGSGLATINNISQIGESLGYTPGERSTLVSLWSIWNFFGRFGAGYLSDILMHKNGWARPLTMTFTLATMTAGHIIVGSGFPGNLYIGSILVGVCYGSQWSLMPTITCEIFGVSHMGTIFNTIAIASPLGSYIFSVRVIGYIYDKESMGSSCNGTHCFMLSFFIMAAVSLLGF</sequence>
<accession>A0A2G9H3D5</accession>
<feature type="transmembrane region" description="Helical" evidence="7">
    <location>
        <begin position="245"/>
        <end position="263"/>
    </location>
</feature>
<dbReference type="EMBL" id="NKXS01002814">
    <property type="protein sequence ID" value="PIN12013.1"/>
    <property type="molecule type" value="Genomic_DNA"/>
</dbReference>
<dbReference type="Pfam" id="PF06813">
    <property type="entry name" value="Nodulin-like"/>
    <property type="match status" value="1"/>
</dbReference>
<feature type="transmembrane region" description="Helical" evidence="7">
    <location>
        <begin position="113"/>
        <end position="136"/>
    </location>
</feature>
<dbReference type="InterPro" id="IPR036259">
    <property type="entry name" value="MFS_trans_sf"/>
</dbReference>
<dbReference type="PANTHER" id="PTHR21576">
    <property type="entry name" value="UNCHARACTERIZED NODULIN-LIKE PROTEIN"/>
    <property type="match status" value="1"/>
</dbReference>
<evidence type="ECO:0000259" key="9">
    <source>
        <dbReference type="Pfam" id="PF23262"/>
    </source>
</evidence>
<feature type="transmembrane region" description="Helical" evidence="7">
    <location>
        <begin position="536"/>
        <end position="553"/>
    </location>
</feature>
<dbReference type="InterPro" id="IPR010658">
    <property type="entry name" value="Nodulin-like"/>
</dbReference>
<keyword evidence="4 7" id="KW-0472">Membrane</keyword>
<dbReference type="InterPro" id="IPR056555">
    <property type="entry name" value="NFD4_C"/>
</dbReference>
<comment type="subcellular location">
    <subcellularLocation>
        <location evidence="1">Membrane</location>
        <topology evidence="1">Multi-pass membrane protein</topology>
    </subcellularLocation>
</comment>
<dbReference type="PANTHER" id="PTHR21576:SF22">
    <property type="entry name" value="F25A4.25 PROTEIN"/>
    <property type="match status" value="1"/>
</dbReference>
<comment type="similarity">
    <text evidence="5">Belongs to the major facilitator superfamily. Phosphate:H(+) symporter (TC 2.A.1.9) family.</text>
</comment>
<feature type="transmembrane region" description="Helical" evidence="7">
    <location>
        <begin position="148"/>
        <end position="168"/>
    </location>
</feature>
<evidence type="ECO:0000256" key="6">
    <source>
        <dbReference type="SAM" id="MobiDB-lite"/>
    </source>
</evidence>
<gene>
    <name evidence="10" type="ORF">CDL12_15374</name>
</gene>
<keyword evidence="3 7" id="KW-1133">Transmembrane helix</keyword>
<dbReference type="Gene3D" id="1.20.1250.20">
    <property type="entry name" value="MFS general substrate transporter like domains"/>
    <property type="match status" value="1"/>
</dbReference>
<evidence type="ECO:0000259" key="8">
    <source>
        <dbReference type="Pfam" id="PF06813"/>
    </source>
</evidence>
<organism evidence="10 11">
    <name type="scientific">Handroanthus impetiginosus</name>
    <dbReference type="NCBI Taxonomy" id="429701"/>
    <lineage>
        <taxon>Eukaryota</taxon>
        <taxon>Viridiplantae</taxon>
        <taxon>Streptophyta</taxon>
        <taxon>Embryophyta</taxon>
        <taxon>Tracheophyta</taxon>
        <taxon>Spermatophyta</taxon>
        <taxon>Magnoliopsida</taxon>
        <taxon>eudicotyledons</taxon>
        <taxon>Gunneridae</taxon>
        <taxon>Pentapetalae</taxon>
        <taxon>asterids</taxon>
        <taxon>lamiids</taxon>
        <taxon>Lamiales</taxon>
        <taxon>Bignoniaceae</taxon>
        <taxon>Crescentiina</taxon>
        <taxon>Tabebuia alliance</taxon>
        <taxon>Handroanthus</taxon>
    </lineage>
</organism>
<feature type="transmembrane region" description="Helical" evidence="7">
    <location>
        <begin position="370"/>
        <end position="390"/>
    </location>
</feature>
<keyword evidence="2 7" id="KW-0812">Transmembrane</keyword>
<proteinExistence type="inferred from homology"/>
<feature type="compositionally biased region" description="Basic and acidic residues" evidence="6">
    <location>
        <begin position="337"/>
        <end position="346"/>
    </location>
</feature>
<dbReference type="Proteomes" id="UP000231279">
    <property type="component" value="Unassembled WGS sequence"/>
</dbReference>
<dbReference type="STRING" id="429701.A0A2G9H3D5"/>
<feature type="domain" description="NFD4 C-terminal" evidence="9">
    <location>
        <begin position="362"/>
        <end position="553"/>
    </location>
</feature>
<evidence type="ECO:0000256" key="2">
    <source>
        <dbReference type="ARBA" id="ARBA00022692"/>
    </source>
</evidence>
<feature type="transmembrane region" description="Helical" evidence="7">
    <location>
        <begin position="212"/>
        <end position="233"/>
    </location>
</feature>
<evidence type="ECO:0000256" key="1">
    <source>
        <dbReference type="ARBA" id="ARBA00004141"/>
    </source>
</evidence>
<feature type="transmembrane region" description="Helical" evidence="7">
    <location>
        <begin position="500"/>
        <end position="524"/>
    </location>
</feature>
<reference evidence="11" key="1">
    <citation type="journal article" date="2018" name="Gigascience">
        <title>Genome assembly of the Pink Ipe (Handroanthus impetiginosus, Bignoniaceae), a highly valued, ecologically keystone Neotropical timber forest tree.</title>
        <authorList>
            <person name="Silva-Junior O.B."/>
            <person name="Grattapaglia D."/>
            <person name="Novaes E."/>
            <person name="Collevatti R.G."/>
        </authorList>
    </citation>
    <scope>NUCLEOTIDE SEQUENCE [LARGE SCALE GENOMIC DNA]</scope>
    <source>
        <strain evidence="11">cv. UFG-1</strain>
    </source>
</reference>
<feature type="transmembrane region" description="Helical" evidence="7">
    <location>
        <begin position="79"/>
        <end position="101"/>
    </location>
</feature>
<protein>
    <submittedName>
        <fullName evidence="10">Uncharacterized protein</fullName>
    </submittedName>
</protein>
<evidence type="ECO:0000256" key="5">
    <source>
        <dbReference type="ARBA" id="ARBA00044504"/>
    </source>
</evidence>
<name>A0A2G9H3D5_9LAMI</name>
<dbReference type="Pfam" id="PF23262">
    <property type="entry name" value="NFD4_C"/>
    <property type="match status" value="1"/>
</dbReference>
<dbReference type="GO" id="GO:0016020">
    <property type="term" value="C:membrane"/>
    <property type="evidence" value="ECO:0007669"/>
    <property type="project" value="UniProtKB-SubCell"/>
</dbReference>
<evidence type="ECO:0000256" key="7">
    <source>
        <dbReference type="SAM" id="Phobius"/>
    </source>
</evidence>
<feature type="transmembrane region" description="Helical" evidence="7">
    <location>
        <begin position="410"/>
        <end position="429"/>
    </location>
</feature>
<feature type="domain" description="Nodulin-like" evidence="8">
    <location>
        <begin position="5"/>
        <end position="262"/>
    </location>
</feature>
<dbReference type="CDD" id="cd17354">
    <property type="entry name" value="MFS_Mch1p_like"/>
    <property type="match status" value="1"/>
</dbReference>
<dbReference type="SUPFAM" id="SSF103473">
    <property type="entry name" value="MFS general substrate transporter"/>
    <property type="match status" value="2"/>
</dbReference>
<dbReference type="OrthoDB" id="410267at2759"/>
<feature type="region of interest" description="Disordered" evidence="6">
    <location>
        <begin position="315"/>
        <end position="349"/>
    </location>
</feature>